<dbReference type="EMBL" id="JAIWYP010000008">
    <property type="protein sequence ID" value="KAH3784891.1"/>
    <property type="molecule type" value="Genomic_DNA"/>
</dbReference>
<name>A0A9D4ESA0_DREPO</name>
<accession>A0A9D4ESA0</accession>
<proteinExistence type="predicted"/>
<dbReference type="AlphaFoldDB" id="A0A9D4ESA0"/>
<keyword evidence="2" id="KW-1185">Reference proteome</keyword>
<evidence type="ECO:0000313" key="1">
    <source>
        <dbReference type="EMBL" id="KAH3784891.1"/>
    </source>
</evidence>
<gene>
    <name evidence="1" type="ORF">DPMN_162963</name>
</gene>
<organism evidence="1 2">
    <name type="scientific">Dreissena polymorpha</name>
    <name type="common">Zebra mussel</name>
    <name type="synonym">Mytilus polymorpha</name>
    <dbReference type="NCBI Taxonomy" id="45954"/>
    <lineage>
        <taxon>Eukaryota</taxon>
        <taxon>Metazoa</taxon>
        <taxon>Spiralia</taxon>
        <taxon>Lophotrochozoa</taxon>
        <taxon>Mollusca</taxon>
        <taxon>Bivalvia</taxon>
        <taxon>Autobranchia</taxon>
        <taxon>Heteroconchia</taxon>
        <taxon>Euheterodonta</taxon>
        <taxon>Imparidentia</taxon>
        <taxon>Neoheterodontei</taxon>
        <taxon>Myida</taxon>
        <taxon>Dreissenoidea</taxon>
        <taxon>Dreissenidae</taxon>
        <taxon>Dreissena</taxon>
    </lineage>
</organism>
<sequence>MSSTVVHTVPVSDDTGSINADFVVKDCSVQNREGEVTTSCPAAHGHYMTYSMEEKQEVMRHADIHVVRQASRT</sequence>
<comment type="caution">
    <text evidence="1">The sequence shown here is derived from an EMBL/GenBank/DDBJ whole genome shotgun (WGS) entry which is preliminary data.</text>
</comment>
<protein>
    <submittedName>
        <fullName evidence="1">Uncharacterized protein</fullName>
    </submittedName>
</protein>
<evidence type="ECO:0000313" key="2">
    <source>
        <dbReference type="Proteomes" id="UP000828390"/>
    </source>
</evidence>
<dbReference type="Proteomes" id="UP000828390">
    <property type="component" value="Unassembled WGS sequence"/>
</dbReference>
<reference evidence="1" key="2">
    <citation type="submission" date="2020-11" db="EMBL/GenBank/DDBJ databases">
        <authorList>
            <person name="McCartney M.A."/>
            <person name="Auch B."/>
            <person name="Kono T."/>
            <person name="Mallez S."/>
            <person name="Becker A."/>
            <person name="Gohl D.M."/>
            <person name="Silverstein K.A.T."/>
            <person name="Koren S."/>
            <person name="Bechman K.B."/>
            <person name="Herman A."/>
            <person name="Abrahante J.E."/>
            <person name="Garbe J."/>
        </authorList>
    </citation>
    <scope>NUCLEOTIDE SEQUENCE</scope>
    <source>
        <strain evidence="1">Duluth1</strain>
        <tissue evidence="1">Whole animal</tissue>
    </source>
</reference>
<reference evidence="1" key="1">
    <citation type="journal article" date="2019" name="bioRxiv">
        <title>The Genome of the Zebra Mussel, Dreissena polymorpha: A Resource for Invasive Species Research.</title>
        <authorList>
            <person name="McCartney M.A."/>
            <person name="Auch B."/>
            <person name="Kono T."/>
            <person name="Mallez S."/>
            <person name="Zhang Y."/>
            <person name="Obille A."/>
            <person name="Becker A."/>
            <person name="Abrahante J.E."/>
            <person name="Garbe J."/>
            <person name="Badalamenti J.P."/>
            <person name="Herman A."/>
            <person name="Mangelson H."/>
            <person name="Liachko I."/>
            <person name="Sullivan S."/>
            <person name="Sone E.D."/>
            <person name="Koren S."/>
            <person name="Silverstein K.A.T."/>
            <person name="Beckman K.B."/>
            <person name="Gohl D.M."/>
        </authorList>
    </citation>
    <scope>NUCLEOTIDE SEQUENCE</scope>
    <source>
        <strain evidence="1">Duluth1</strain>
        <tissue evidence="1">Whole animal</tissue>
    </source>
</reference>